<dbReference type="GO" id="GO:0016020">
    <property type="term" value="C:membrane"/>
    <property type="evidence" value="ECO:0007669"/>
    <property type="project" value="UniProtKB-SubCell"/>
</dbReference>
<dbReference type="AlphaFoldDB" id="A0AAV3PFJ1"/>
<proteinExistence type="predicted"/>
<evidence type="ECO:0000313" key="6">
    <source>
        <dbReference type="Proteomes" id="UP001454036"/>
    </source>
</evidence>
<keyword evidence="2" id="KW-0418">Kinase</keyword>
<evidence type="ECO:0000256" key="1">
    <source>
        <dbReference type="ARBA" id="ARBA00004370"/>
    </source>
</evidence>
<keyword evidence="3" id="KW-0472">Membrane</keyword>
<keyword evidence="2" id="KW-0723">Serine/threonine-protein kinase</keyword>
<feature type="compositionally biased region" description="Low complexity" evidence="4">
    <location>
        <begin position="83"/>
        <end position="95"/>
    </location>
</feature>
<dbReference type="Gene3D" id="1.10.510.10">
    <property type="entry name" value="Transferase(Phosphotransferase) domain 1"/>
    <property type="match status" value="1"/>
</dbReference>
<reference evidence="5 6" key="1">
    <citation type="submission" date="2024-01" db="EMBL/GenBank/DDBJ databases">
        <title>The complete chloroplast genome sequence of Lithospermum erythrorhizon: insights into the phylogenetic relationship among Boraginaceae species and the maternal lineages of purple gromwells.</title>
        <authorList>
            <person name="Okada T."/>
            <person name="Watanabe K."/>
        </authorList>
    </citation>
    <scope>NUCLEOTIDE SEQUENCE [LARGE SCALE GENOMIC DNA]</scope>
</reference>
<keyword evidence="6" id="KW-1185">Reference proteome</keyword>
<evidence type="ECO:0000256" key="2">
    <source>
        <dbReference type="ARBA" id="ARBA00022527"/>
    </source>
</evidence>
<evidence type="ECO:0000256" key="4">
    <source>
        <dbReference type="SAM" id="MobiDB-lite"/>
    </source>
</evidence>
<keyword evidence="2" id="KW-0808">Transferase</keyword>
<dbReference type="GO" id="GO:0004674">
    <property type="term" value="F:protein serine/threonine kinase activity"/>
    <property type="evidence" value="ECO:0007669"/>
    <property type="project" value="UniProtKB-KW"/>
</dbReference>
<dbReference type="PANTHER" id="PTHR47985">
    <property type="entry name" value="OS07G0668900 PROTEIN"/>
    <property type="match status" value="1"/>
</dbReference>
<gene>
    <name evidence="5" type="ORF">LIER_43099</name>
</gene>
<dbReference type="Proteomes" id="UP001454036">
    <property type="component" value="Unassembled WGS sequence"/>
</dbReference>
<accession>A0AAV3PFJ1</accession>
<comment type="caution">
    <text evidence="5">The sequence shown here is derived from an EMBL/GenBank/DDBJ whole genome shotgun (WGS) entry which is preliminary data.</text>
</comment>
<dbReference type="PANTHER" id="PTHR47985:SF41">
    <property type="entry name" value="SERINE_THREONINE-PROTEIN KINASE PBL5-RELATED"/>
    <property type="match status" value="1"/>
</dbReference>
<feature type="region of interest" description="Disordered" evidence="4">
    <location>
        <begin position="78"/>
        <end position="109"/>
    </location>
</feature>
<organism evidence="5 6">
    <name type="scientific">Lithospermum erythrorhizon</name>
    <name type="common">Purple gromwell</name>
    <name type="synonym">Lithospermum officinale var. erythrorhizon</name>
    <dbReference type="NCBI Taxonomy" id="34254"/>
    <lineage>
        <taxon>Eukaryota</taxon>
        <taxon>Viridiplantae</taxon>
        <taxon>Streptophyta</taxon>
        <taxon>Embryophyta</taxon>
        <taxon>Tracheophyta</taxon>
        <taxon>Spermatophyta</taxon>
        <taxon>Magnoliopsida</taxon>
        <taxon>eudicotyledons</taxon>
        <taxon>Gunneridae</taxon>
        <taxon>Pentapetalae</taxon>
        <taxon>asterids</taxon>
        <taxon>lamiids</taxon>
        <taxon>Boraginales</taxon>
        <taxon>Boraginaceae</taxon>
        <taxon>Boraginoideae</taxon>
        <taxon>Lithospermeae</taxon>
        <taxon>Lithospermum</taxon>
    </lineage>
</organism>
<protein>
    <submittedName>
        <fullName evidence="5">Uncharacterized protein</fullName>
    </submittedName>
</protein>
<name>A0AAV3PFJ1_LITER</name>
<evidence type="ECO:0000256" key="3">
    <source>
        <dbReference type="ARBA" id="ARBA00023136"/>
    </source>
</evidence>
<sequence length="109" mass="12517">MLYELSLVNFSNFQARPLFKDRKKFRQMADPTLDDQYPTRGLYQTLAICAMCLQELPNERPAIHDIVHALTYLASKNYKESHSSQSSRTSTRSSSPAPRIFESDDETKA</sequence>
<evidence type="ECO:0000313" key="5">
    <source>
        <dbReference type="EMBL" id="GAA0150449.1"/>
    </source>
</evidence>
<dbReference type="EMBL" id="BAABME010032708">
    <property type="protein sequence ID" value="GAA0150449.1"/>
    <property type="molecule type" value="Genomic_DNA"/>
</dbReference>
<comment type="subcellular location">
    <subcellularLocation>
        <location evidence="1">Membrane</location>
    </subcellularLocation>
</comment>